<dbReference type="SUPFAM" id="SSF46785">
    <property type="entry name" value="Winged helix' DNA-binding domain"/>
    <property type="match status" value="1"/>
</dbReference>
<keyword evidence="2" id="KW-1185">Reference proteome</keyword>
<dbReference type="InterPro" id="IPR036388">
    <property type="entry name" value="WH-like_DNA-bd_sf"/>
</dbReference>
<dbReference type="InterPro" id="IPR030489">
    <property type="entry name" value="TR_Rrf2-type_CS"/>
</dbReference>
<dbReference type="NCBIfam" id="TIGR00738">
    <property type="entry name" value="rrf2_super"/>
    <property type="match status" value="1"/>
</dbReference>
<dbReference type="EMBL" id="JAVREP010000007">
    <property type="protein sequence ID" value="MDT0329375.1"/>
    <property type="molecule type" value="Genomic_DNA"/>
</dbReference>
<evidence type="ECO:0000313" key="2">
    <source>
        <dbReference type="Proteomes" id="UP001183390"/>
    </source>
</evidence>
<sequence length="157" mass="17270">MKMSEGVEWALHTCVNLSWTDPGDAVPAARLAEVFSLPTAYLSKHLQALARAGILISTTGPRGGFRLGRDPASITLLDVVTAIEGPEDAFRCRQILKDGPGGRPDVDYRRTCTISQAMRKAELAWRTALAEQTIADVRRTVEQRDPTAPEATRERLR</sequence>
<gene>
    <name evidence="1" type="ORF">RM479_13225</name>
</gene>
<dbReference type="PROSITE" id="PS51197">
    <property type="entry name" value="HTH_RRF2_2"/>
    <property type="match status" value="1"/>
</dbReference>
<dbReference type="PANTHER" id="PTHR33221">
    <property type="entry name" value="WINGED HELIX-TURN-HELIX TRANSCRIPTIONAL REGULATOR, RRF2 FAMILY"/>
    <property type="match status" value="1"/>
</dbReference>
<evidence type="ECO:0000313" key="1">
    <source>
        <dbReference type="EMBL" id="MDT0329375.1"/>
    </source>
</evidence>
<dbReference type="Proteomes" id="UP001183390">
    <property type="component" value="Unassembled WGS sequence"/>
</dbReference>
<dbReference type="RefSeq" id="WP_311512019.1">
    <property type="nucleotide sequence ID" value="NZ_JAVREP010000007.1"/>
</dbReference>
<dbReference type="InterPro" id="IPR000944">
    <property type="entry name" value="Tscrpt_reg_Rrf2"/>
</dbReference>
<dbReference type="PANTHER" id="PTHR33221:SF13">
    <property type="entry name" value="TRANSCRIPTIONAL REGULATOR-RELATED"/>
    <property type="match status" value="1"/>
</dbReference>
<dbReference type="InterPro" id="IPR036390">
    <property type="entry name" value="WH_DNA-bd_sf"/>
</dbReference>
<organism evidence="1 2">
    <name type="scientific">Nocardiopsis lambiniae</name>
    <dbReference type="NCBI Taxonomy" id="3075539"/>
    <lineage>
        <taxon>Bacteria</taxon>
        <taxon>Bacillati</taxon>
        <taxon>Actinomycetota</taxon>
        <taxon>Actinomycetes</taxon>
        <taxon>Streptosporangiales</taxon>
        <taxon>Nocardiopsidaceae</taxon>
        <taxon>Nocardiopsis</taxon>
    </lineage>
</organism>
<protein>
    <submittedName>
        <fullName evidence="1">Rrf2 family transcriptional regulator</fullName>
    </submittedName>
</protein>
<accession>A0ABU2MB73</accession>
<dbReference type="Gene3D" id="1.10.10.10">
    <property type="entry name" value="Winged helix-like DNA-binding domain superfamily/Winged helix DNA-binding domain"/>
    <property type="match status" value="1"/>
</dbReference>
<comment type="caution">
    <text evidence="1">The sequence shown here is derived from an EMBL/GenBank/DDBJ whole genome shotgun (WGS) entry which is preliminary data.</text>
</comment>
<name>A0ABU2MB73_9ACTN</name>
<proteinExistence type="predicted"/>
<dbReference type="PROSITE" id="PS01332">
    <property type="entry name" value="HTH_RRF2_1"/>
    <property type="match status" value="1"/>
</dbReference>
<reference evidence="2" key="1">
    <citation type="submission" date="2023-07" db="EMBL/GenBank/DDBJ databases">
        <title>30 novel species of actinomycetes from the DSMZ collection.</title>
        <authorList>
            <person name="Nouioui I."/>
        </authorList>
    </citation>
    <scope>NUCLEOTIDE SEQUENCE [LARGE SCALE GENOMIC DNA]</scope>
    <source>
        <strain evidence="2">DSM 44743</strain>
    </source>
</reference>
<dbReference type="Pfam" id="PF02082">
    <property type="entry name" value="Rrf2"/>
    <property type="match status" value="1"/>
</dbReference>